<reference evidence="1 2" key="2">
    <citation type="journal article" date="2018" name="Plant J.">
        <title>The Physcomitrella patens chromosome-scale assembly reveals moss genome structure and evolution.</title>
        <authorList>
            <person name="Lang D."/>
            <person name="Ullrich K.K."/>
            <person name="Murat F."/>
            <person name="Fuchs J."/>
            <person name="Jenkins J."/>
            <person name="Haas F.B."/>
            <person name="Piednoel M."/>
            <person name="Gundlach H."/>
            <person name="Van Bel M."/>
            <person name="Meyberg R."/>
            <person name="Vives C."/>
            <person name="Morata J."/>
            <person name="Symeonidi A."/>
            <person name="Hiss M."/>
            <person name="Muchero W."/>
            <person name="Kamisugi Y."/>
            <person name="Saleh O."/>
            <person name="Blanc G."/>
            <person name="Decker E.L."/>
            <person name="van Gessel N."/>
            <person name="Grimwood J."/>
            <person name="Hayes R.D."/>
            <person name="Graham S.W."/>
            <person name="Gunter L.E."/>
            <person name="McDaniel S.F."/>
            <person name="Hoernstein S.N.W."/>
            <person name="Larsson A."/>
            <person name="Li F.W."/>
            <person name="Perroud P.F."/>
            <person name="Phillips J."/>
            <person name="Ranjan P."/>
            <person name="Rokshar D.S."/>
            <person name="Rothfels C.J."/>
            <person name="Schneider L."/>
            <person name="Shu S."/>
            <person name="Stevenson D.W."/>
            <person name="Thummler F."/>
            <person name="Tillich M."/>
            <person name="Villarreal Aguilar J.C."/>
            <person name="Widiez T."/>
            <person name="Wong G.K."/>
            <person name="Wymore A."/>
            <person name="Zhang Y."/>
            <person name="Zimmer A.D."/>
            <person name="Quatrano R.S."/>
            <person name="Mayer K.F.X."/>
            <person name="Goodstein D."/>
            <person name="Casacuberta J.M."/>
            <person name="Vandepoele K."/>
            <person name="Reski R."/>
            <person name="Cuming A.C."/>
            <person name="Tuskan G.A."/>
            <person name="Maumus F."/>
            <person name="Salse J."/>
            <person name="Schmutz J."/>
            <person name="Rensing S.A."/>
        </authorList>
    </citation>
    <scope>NUCLEOTIDE SEQUENCE [LARGE SCALE GENOMIC DNA]</scope>
    <source>
        <strain evidence="1 2">cv. Gransden 2004</strain>
    </source>
</reference>
<dbReference type="EMBL" id="ABEU02000001">
    <property type="status" value="NOT_ANNOTATED_CDS"/>
    <property type="molecule type" value="Genomic_DNA"/>
</dbReference>
<dbReference type="AlphaFoldDB" id="A0A7I4C1K1"/>
<dbReference type="Proteomes" id="UP000006727">
    <property type="component" value="Chromosome 1"/>
</dbReference>
<gene>
    <name evidence="1" type="primary">LOC112290232</name>
</gene>
<dbReference type="EnsemblPlants" id="Pp3c1_28060V3.3">
    <property type="protein sequence ID" value="Pp3c1_28060V3.3"/>
    <property type="gene ID" value="Pp3c1_28060"/>
</dbReference>
<accession>A0A7I4C1K1</accession>
<organism evidence="1 2">
    <name type="scientific">Physcomitrium patens</name>
    <name type="common">Spreading-leaved earth moss</name>
    <name type="synonym">Physcomitrella patens</name>
    <dbReference type="NCBI Taxonomy" id="3218"/>
    <lineage>
        <taxon>Eukaryota</taxon>
        <taxon>Viridiplantae</taxon>
        <taxon>Streptophyta</taxon>
        <taxon>Embryophyta</taxon>
        <taxon>Bryophyta</taxon>
        <taxon>Bryophytina</taxon>
        <taxon>Bryopsida</taxon>
        <taxon>Funariidae</taxon>
        <taxon>Funariales</taxon>
        <taxon>Funariaceae</taxon>
        <taxon>Physcomitrium</taxon>
    </lineage>
</organism>
<protein>
    <submittedName>
        <fullName evidence="1">Uncharacterized protein</fullName>
    </submittedName>
</protein>
<keyword evidence="2" id="KW-1185">Reference proteome</keyword>
<sequence>MKSGICTSLLLGFYAEYGVQDNEFFHILMVGMMDGMLWTSPKFVTLDGGQIEITI</sequence>
<reference evidence="1 2" key="1">
    <citation type="journal article" date="2008" name="Science">
        <title>The Physcomitrella genome reveals evolutionary insights into the conquest of land by plants.</title>
        <authorList>
            <person name="Rensing S."/>
            <person name="Lang D."/>
            <person name="Zimmer A."/>
            <person name="Terry A."/>
            <person name="Salamov A."/>
            <person name="Shapiro H."/>
            <person name="Nishiyama T."/>
            <person name="Perroud P.-F."/>
            <person name="Lindquist E."/>
            <person name="Kamisugi Y."/>
            <person name="Tanahashi T."/>
            <person name="Sakakibara K."/>
            <person name="Fujita T."/>
            <person name="Oishi K."/>
            <person name="Shin-I T."/>
            <person name="Kuroki Y."/>
            <person name="Toyoda A."/>
            <person name="Suzuki Y."/>
            <person name="Hashimoto A."/>
            <person name="Yamaguchi K."/>
            <person name="Sugano A."/>
            <person name="Kohara Y."/>
            <person name="Fujiyama A."/>
            <person name="Anterola A."/>
            <person name="Aoki S."/>
            <person name="Ashton N."/>
            <person name="Barbazuk W.B."/>
            <person name="Barker E."/>
            <person name="Bennetzen J."/>
            <person name="Bezanilla M."/>
            <person name="Blankenship R."/>
            <person name="Cho S.H."/>
            <person name="Dutcher S."/>
            <person name="Estelle M."/>
            <person name="Fawcett J.A."/>
            <person name="Gundlach H."/>
            <person name="Hanada K."/>
            <person name="Heyl A."/>
            <person name="Hicks K.A."/>
            <person name="Hugh J."/>
            <person name="Lohr M."/>
            <person name="Mayer K."/>
            <person name="Melkozernov A."/>
            <person name="Murata T."/>
            <person name="Nelson D."/>
            <person name="Pils B."/>
            <person name="Prigge M."/>
            <person name="Reiss B."/>
            <person name="Renner T."/>
            <person name="Rombauts S."/>
            <person name="Rushton P."/>
            <person name="Sanderfoot A."/>
            <person name="Schween G."/>
            <person name="Shiu S.-H."/>
            <person name="Stueber K."/>
            <person name="Theodoulou F.L."/>
            <person name="Tu H."/>
            <person name="Van de Peer Y."/>
            <person name="Verrier P.J."/>
            <person name="Waters E."/>
            <person name="Wood A."/>
            <person name="Yang L."/>
            <person name="Cove D."/>
            <person name="Cuming A."/>
            <person name="Hasebe M."/>
            <person name="Lucas S."/>
            <person name="Mishler D.B."/>
            <person name="Reski R."/>
            <person name="Grigoriev I."/>
            <person name="Quatrano R.S."/>
            <person name="Boore J.L."/>
        </authorList>
    </citation>
    <scope>NUCLEOTIDE SEQUENCE [LARGE SCALE GENOMIC DNA]</scope>
    <source>
        <strain evidence="1 2">cv. Gransden 2004</strain>
    </source>
</reference>
<name>A0A7I4C1K1_PHYPA</name>
<dbReference type="Gramene" id="Pp3c1_28060V3.3">
    <property type="protein sequence ID" value="Pp3c1_28060V3.3"/>
    <property type="gene ID" value="Pp3c1_28060"/>
</dbReference>
<reference evidence="1" key="3">
    <citation type="submission" date="2020-12" db="UniProtKB">
        <authorList>
            <consortium name="EnsemblPlants"/>
        </authorList>
    </citation>
    <scope>IDENTIFICATION</scope>
</reference>
<evidence type="ECO:0000313" key="2">
    <source>
        <dbReference type="Proteomes" id="UP000006727"/>
    </source>
</evidence>
<proteinExistence type="predicted"/>
<evidence type="ECO:0000313" key="1">
    <source>
        <dbReference type="EnsemblPlants" id="Pp3c1_28060V3.3"/>
    </source>
</evidence>